<feature type="domain" description="Intradiol ring-cleavage dioxygenases" evidence="7">
    <location>
        <begin position="111"/>
        <end position="276"/>
    </location>
</feature>
<evidence type="ECO:0000256" key="5">
    <source>
        <dbReference type="ARBA" id="ARBA00023002"/>
    </source>
</evidence>
<dbReference type="GO" id="GO:0008199">
    <property type="term" value="F:ferric iron binding"/>
    <property type="evidence" value="ECO:0007669"/>
    <property type="project" value="InterPro"/>
</dbReference>
<dbReference type="InterPro" id="IPR007535">
    <property type="entry name" value="Catechol_dOase_N"/>
</dbReference>
<dbReference type="Gene3D" id="2.60.130.10">
    <property type="entry name" value="Aromatic compound dioxygenase"/>
    <property type="match status" value="1"/>
</dbReference>
<evidence type="ECO:0000256" key="4">
    <source>
        <dbReference type="ARBA" id="ARBA00022964"/>
    </source>
</evidence>
<protein>
    <submittedName>
        <fullName evidence="9">Catechol 1,2-dioxygenase</fullName>
    </submittedName>
</protein>
<accession>A0A1I3XBV8</accession>
<dbReference type="Pfam" id="PF00775">
    <property type="entry name" value="Dioxygenase_C"/>
    <property type="match status" value="1"/>
</dbReference>
<comment type="cofactor">
    <cofactor evidence="1">
        <name>Fe(3+)</name>
        <dbReference type="ChEBI" id="CHEBI:29034"/>
    </cofactor>
</comment>
<feature type="domain" description="Catechol dioxygenase N-terminal" evidence="8">
    <location>
        <begin position="26"/>
        <end position="97"/>
    </location>
</feature>
<dbReference type="Proteomes" id="UP000199473">
    <property type="component" value="Unassembled WGS sequence"/>
</dbReference>
<evidence type="ECO:0000259" key="8">
    <source>
        <dbReference type="Pfam" id="PF04444"/>
    </source>
</evidence>
<evidence type="ECO:0000256" key="2">
    <source>
        <dbReference type="ARBA" id="ARBA00007825"/>
    </source>
</evidence>
<keyword evidence="6" id="KW-0408">Iron</keyword>
<evidence type="ECO:0000313" key="9">
    <source>
        <dbReference type="EMBL" id="SFK17042.1"/>
    </source>
</evidence>
<name>A0A1I3XBV8_9PROT</name>
<sequence>MADGHITYTSENLTEAVLDRIRPDADPRIQKVMTALIRHVHEFVKEVELTPEEWEQGVGFITELGRWCDDKRQEVILLSDILGVSMLVDAIAHRTHASVSETTVLGPFHRENPPVMKNGENMSPGVEGEPLEVEIRILDADGNPLEGAQVDTWHTSPEGFYDSQLGDEHNMRGRFVTGPDGVVAFPTVVPAAYPVPHDGPVGRVLAAMGRGPMRPAHVHFWIKKPGYRDLITHIFKDGDPYLHDDAVFGVKASLVTDWEASKAEGKPARLTYEFRIPKADAPLNAAKD</sequence>
<dbReference type="AlphaFoldDB" id="A0A1I3XBV8"/>
<dbReference type="GO" id="GO:0009712">
    <property type="term" value="P:catechol-containing compound metabolic process"/>
    <property type="evidence" value="ECO:0007669"/>
    <property type="project" value="InterPro"/>
</dbReference>
<dbReference type="InterPro" id="IPR015889">
    <property type="entry name" value="Intradiol_dOase_core"/>
</dbReference>
<dbReference type="SUPFAM" id="SSF49482">
    <property type="entry name" value="Aromatic compound dioxygenase"/>
    <property type="match status" value="1"/>
</dbReference>
<comment type="similarity">
    <text evidence="2">Belongs to the intradiol ring-cleavage dioxygenase family.</text>
</comment>
<keyword evidence="4 9" id="KW-0223">Dioxygenase</keyword>
<dbReference type="InterPro" id="IPR050770">
    <property type="entry name" value="Intradiol_RC_Dioxygenase"/>
</dbReference>
<keyword evidence="10" id="KW-1185">Reference proteome</keyword>
<keyword evidence="5" id="KW-0560">Oxidoreductase</keyword>
<gene>
    <name evidence="9" type="ORF">SAMN02745775_101165</name>
</gene>
<evidence type="ECO:0000256" key="1">
    <source>
        <dbReference type="ARBA" id="ARBA00001965"/>
    </source>
</evidence>
<organism evidence="9 10">
    <name type="scientific">Falsiroseomonas stagni DSM 19981</name>
    <dbReference type="NCBI Taxonomy" id="1123062"/>
    <lineage>
        <taxon>Bacteria</taxon>
        <taxon>Pseudomonadati</taxon>
        <taxon>Pseudomonadota</taxon>
        <taxon>Alphaproteobacteria</taxon>
        <taxon>Acetobacterales</taxon>
        <taxon>Roseomonadaceae</taxon>
        <taxon>Falsiroseomonas</taxon>
    </lineage>
</organism>
<evidence type="ECO:0000256" key="6">
    <source>
        <dbReference type="ARBA" id="ARBA00023004"/>
    </source>
</evidence>
<proteinExistence type="inferred from homology"/>
<dbReference type="GO" id="GO:0018576">
    <property type="term" value="F:catechol 1,2-dioxygenase activity"/>
    <property type="evidence" value="ECO:0007669"/>
    <property type="project" value="InterPro"/>
</dbReference>
<dbReference type="RefSeq" id="WP_245761868.1">
    <property type="nucleotide sequence ID" value="NZ_FOSQ01000001.1"/>
</dbReference>
<dbReference type="STRING" id="1123062.SAMN02745775_101165"/>
<evidence type="ECO:0000259" key="7">
    <source>
        <dbReference type="Pfam" id="PF00775"/>
    </source>
</evidence>
<dbReference type="Pfam" id="PF04444">
    <property type="entry name" value="Dioxygenase_N"/>
    <property type="match status" value="1"/>
</dbReference>
<dbReference type="PANTHER" id="PTHR33711:SF7">
    <property type="entry name" value="INTRADIOL RING-CLEAVAGE DIOXYGENASES DOMAIN-CONTAINING PROTEIN-RELATED"/>
    <property type="match status" value="1"/>
</dbReference>
<reference evidence="9 10" key="1">
    <citation type="submission" date="2016-10" db="EMBL/GenBank/DDBJ databases">
        <authorList>
            <person name="de Groot N.N."/>
        </authorList>
    </citation>
    <scope>NUCLEOTIDE SEQUENCE [LARGE SCALE GENOMIC DNA]</scope>
    <source>
        <strain evidence="9 10">DSM 19981</strain>
    </source>
</reference>
<evidence type="ECO:0000313" key="10">
    <source>
        <dbReference type="Proteomes" id="UP000199473"/>
    </source>
</evidence>
<dbReference type="InterPro" id="IPR000627">
    <property type="entry name" value="Intradiol_dOase_C"/>
</dbReference>
<dbReference type="EMBL" id="FOSQ01000001">
    <property type="protein sequence ID" value="SFK17042.1"/>
    <property type="molecule type" value="Genomic_DNA"/>
</dbReference>
<keyword evidence="3" id="KW-0479">Metal-binding</keyword>
<dbReference type="PANTHER" id="PTHR33711">
    <property type="entry name" value="DIOXYGENASE, PUTATIVE (AFU_ORTHOLOGUE AFUA_2G02910)-RELATED"/>
    <property type="match status" value="1"/>
</dbReference>
<evidence type="ECO:0000256" key="3">
    <source>
        <dbReference type="ARBA" id="ARBA00022723"/>
    </source>
</evidence>